<organism evidence="1">
    <name type="scientific">Streptomyces sp. CMC78</name>
    <dbReference type="NCBI Taxonomy" id="3231512"/>
    <lineage>
        <taxon>Bacteria</taxon>
        <taxon>Bacillati</taxon>
        <taxon>Actinomycetota</taxon>
        <taxon>Actinomycetes</taxon>
        <taxon>Kitasatosporales</taxon>
        <taxon>Streptomycetaceae</taxon>
        <taxon>Streptomyces</taxon>
    </lineage>
</organism>
<dbReference type="EMBL" id="AP035884">
    <property type="protein sequence ID" value="BFP54462.1"/>
    <property type="molecule type" value="Genomic_DNA"/>
</dbReference>
<protein>
    <recommendedName>
        <fullName evidence="2">Transposase</fullName>
    </recommendedName>
</protein>
<sequence length="44" mass="4862">MSRTINGLTNSRSVATMYDKRANVFHGPVTVSVSASAIRLWLRP</sequence>
<name>A0AB33KF26_9ACTN</name>
<dbReference type="KEGG" id="stcm:SCMC78_42690"/>
<gene>
    <name evidence="1" type="ORF">SCMC78_42690</name>
</gene>
<dbReference type="AlphaFoldDB" id="A0AB33KF26"/>
<accession>A0AB33KF26</accession>
<evidence type="ECO:0000313" key="1">
    <source>
        <dbReference type="EMBL" id="BFP54462.1"/>
    </source>
</evidence>
<reference evidence="1" key="1">
    <citation type="submission" date="2024-07" db="EMBL/GenBank/DDBJ databases">
        <title>Complete genome sequences of cellulolytic bacteria, Kitasatospora sp. CMC57 and Streptomyces sp. CMC78, isolated from Japanese agricultural soil.</title>
        <authorList>
            <person name="Hashimoto T."/>
            <person name="Ito M."/>
            <person name="Iwamoto M."/>
            <person name="Fukahori D."/>
            <person name="Shoda T."/>
            <person name="Sakoda M."/>
            <person name="Morohoshi T."/>
            <person name="Mitsuboshi M."/>
            <person name="Nishizawa T."/>
        </authorList>
    </citation>
    <scope>NUCLEOTIDE SEQUENCE</scope>
    <source>
        <strain evidence="1">CMC78</strain>
    </source>
</reference>
<proteinExistence type="predicted"/>
<evidence type="ECO:0008006" key="2">
    <source>
        <dbReference type="Google" id="ProtNLM"/>
    </source>
</evidence>